<dbReference type="EMBL" id="FUFT01000005">
    <property type="protein sequence ID" value="SJL84646.1"/>
    <property type="molecule type" value="Genomic_DNA"/>
</dbReference>
<evidence type="ECO:0000256" key="8">
    <source>
        <dbReference type="ARBA" id="ARBA00022989"/>
    </source>
</evidence>
<feature type="transmembrane region" description="Helical" evidence="10">
    <location>
        <begin position="82"/>
        <end position="102"/>
    </location>
</feature>
<evidence type="ECO:0000256" key="3">
    <source>
        <dbReference type="ARBA" id="ARBA00022448"/>
    </source>
</evidence>
<feature type="transmembrane region" description="Helical" evidence="10">
    <location>
        <begin position="155"/>
        <end position="176"/>
    </location>
</feature>
<dbReference type="OrthoDB" id="18749at2"/>
<dbReference type="STRING" id="1918946.VPAL9027_02638"/>
<dbReference type="GO" id="GO:0015173">
    <property type="term" value="F:aromatic amino acid transmembrane transporter activity"/>
    <property type="evidence" value="ECO:0007669"/>
    <property type="project" value="UniProtKB-UniRule"/>
</dbReference>
<feature type="transmembrane region" description="Helical" evidence="10">
    <location>
        <begin position="219"/>
        <end position="241"/>
    </location>
</feature>
<keyword evidence="3 10" id="KW-0813">Transport</keyword>
<feature type="transmembrane region" description="Helical" evidence="10">
    <location>
        <begin position="182"/>
        <end position="207"/>
    </location>
</feature>
<keyword evidence="8 10" id="KW-1133">Transmembrane helix</keyword>
<sequence length="402" mass="42881">MTQSKLFGSTLIIAGTTIGAGMLALPLASAGIGFSTSLLIMLVLWALMAFTALLMVELHQYADSNATLHTLAQKILGYKGKWIATFAMLFLFYALCAAYIAGGGSQFTQRITEFTGTHFSPGTGTVLFTIVVAVVVTLGTGLVDKVNRVLFACKLVALVMVLFFLAPNVTHSYLLSMPLQQGLIVAAIPVIFTSFGFHGSIPAIVNYLDGNTSALRKAILMGSAIPLIIYMFWQIVTLGVIPQDHLVNNSQLNALVRTLAQTVHQSNLSHIIGIFADLALLTSFLGVSLGLFEFLGDSLSKTTRAMNRPLVSLITFLPPLAFALFYPQGFIMALGYAAIALAILAIFLPVVMAYTVRKQSRHTAQPYQVKGGSAALIISAIIGVIIVAVQILITLGLLPSLG</sequence>
<evidence type="ECO:0000256" key="9">
    <source>
        <dbReference type="ARBA" id="ARBA00023136"/>
    </source>
</evidence>
<evidence type="ECO:0000313" key="12">
    <source>
        <dbReference type="Proteomes" id="UP000189475"/>
    </source>
</evidence>
<feature type="transmembrane region" description="Helical" evidence="10">
    <location>
        <begin position="271"/>
        <end position="295"/>
    </location>
</feature>
<accession>A0A1R4B6X8</accession>
<dbReference type="GO" id="GO:0003333">
    <property type="term" value="P:amino acid transmembrane transport"/>
    <property type="evidence" value="ECO:0007669"/>
    <property type="project" value="InterPro"/>
</dbReference>
<evidence type="ECO:0000256" key="4">
    <source>
        <dbReference type="ARBA" id="ARBA00022475"/>
    </source>
</evidence>
<keyword evidence="4 10" id="KW-1003">Cell membrane</keyword>
<feature type="transmembrane region" description="Helical" evidence="10">
    <location>
        <begin position="333"/>
        <end position="354"/>
    </location>
</feature>
<dbReference type="PIRSF" id="PIRSF006060">
    <property type="entry name" value="AA_transporter"/>
    <property type="match status" value="1"/>
</dbReference>
<dbReference type="PRINTS" id="PR00166">
    <property type="entry name" value="AROAAPRMEASE"/>
</dbReference>
<evidence type="ECO:0000256" key="1">
    <source>
        <dbReference type="ARBA" id="ARBA00004429"/>
    </source>
</evidence>
<comment type="function">
    <text evidence="10">Involved in transporting aromatic amino acids across the cytoplasmic membrane.</text>
</comment>
<organism evidence="11 12">
    <name type="scientific">Vibrio palustris</name>
    <dbReference type="NCBI Taxonomy" id="1918946"/>
    <lineage>
        <taxon>Bacteria</taxon>
        <taxon>Pseudomonadati</taxon>
        <taxon>Pseudomonadota</taxon>
        <taxon>Gammaproteobacteria</taxon>
        <taxon>Vibrionales</taxon>
        <taxon>Vibrionaceae</taxon>
        <taxon>Vibrio</taxon>
    </lineage>
</organism>
<dbReference type="PROSITE" id="PS00594">
    <property type="entry name" value="AROMATIC_AA_PERMEASE_1"/>
    <property type="match status" value="1"/>
</dbReference>
<evidence type="ECO:0000313" key="11">
    <source>
        <dbReference type="EMBL" id="SJL84646.1"/>
    </source>
</evidence>
<dbReference type="Proteomes" id="UP000189475">
    <property type="component" value="Unassembled WGS sequence"/>
</dbReference>
<dbReference type="Gene3D" id="1.20.1740.10">
    <property type="entry name" value="Amino acid/polyamine transporter I"/>
    <property type="match status" value="1"/>
</dbReference>
<name>A0A1R4B6X8_9VIBR</name>
<dbReference type="InterPro" id="IPR013059">
    <property type="entry name" value="Trp_tyr_transpt"/>
</dbReference>
<dbReference type="InterPro" id="IPR018227">
    <property type="entry name" value="Amino_acid_transport_2"/>
</dbReference>
<dbReference type="GO" id="GO:0005886">
    <property type="term" value="C:plasma membrane"/>
    <property type="evidence" value="ECO:0007669"/>
    <property type="project" value="UniProtKB-SubCell"/>
</dbReference>
<comment type="similarity">
    <text evidence="2 10">Belongs to the amino acid/polyamine transporter 2 family. Mtr/TnaB/TyrP permease subfamily.</text>
</comment>
<dbReference type="Pfam" id="PF03222">
    <property type="entry name" value="Trp_Tyr_perm"/>
    <property type="match status" value="1"/>
</dbReference>
<proteinExistence type="inferred from homology"/>
<dbReference type="PANTHER" id="PTHR46997">
    <property type="entry name" value="LOW AFFINITY TRYPTOPHAN PERMEASE-RELATED"/>
    <property type="match status" value="1"/>
</dbReference>
<feature type="transmembrane region" description="Helical" evidence="10">
    <location>
        <begin position="7"/>
        <end position="28"/>
    </location>
</feature>
<keyword evidence="7 10" id="KW-0029">Amino-acid transport</keyword>
<evidence type="ECO:0000256" key="10">
    <source>
        <dbReference type="RuleBase" id="RU367149"/>
    </source>
</evidence>
<keyword evidence="12" id="KW-1185">Reference proteome</keyword>
<gene>
    <name evidence="11" type="primary">tyrP</name>
    <name evidence="11" type="ORF">VPAL9027_02638</name>
</gene>
<keyword evidence="6 10" id="KW-0812">Transmembrane</keyword>
<dbReference type="AlphaFoldDB" id="A0A1R4B6X8"/>
<dbReference type="PANTHER" id="PTHR46997:SF2">
    <property type="entry name" value="TYROSINE-SPECIFIC TRANSPORT SYSTEM"/>
    <property type="match status" value="1"/>
</dbReference>
<feature type="transmembrane region" description="Helical" evidence="10">
    <location>
        <begin position="375"/>
        <end position="398"/>
    </location>
</feature>
<evidence type="ECO:0000256" key="2">
    <source>
        <dbReference type="ARBA" id="ARBA00005452"/>
    </source>
</evidence>
<comment type="subcellular location">
    <subcellularLocation>
        <location evidence="1 10">Cell inner membrane</location>
        <topology evidence="1 10">Multi-pass membrane protein</topology>
    </subcellularLocation>
</comment>
<protein>
    <recommendedName>
        <fullName evidence="10">Aromatic amino acid permease</fullName>
    </recommendedName>
</protein>
<evidence type="ECO:0000256" key="7">
    <source>
        <dbReference type="ARBA" id="ARBA00022970"/>
    </source>
</evidence>
<feature type="transmembrane region" description="Helical" evidence="10">
    <location>
        <begin position="34"/>
        <end position="56"/>
    </location>
</feature>
<keyword evidence="5 10" id="KW-0997">Cell inner membrane</keyword>
<evidence type="ECO:0000256" key="6">
    <source>
        <dbReference type="ARBA" id="ARBA00022692"/>
    </source>
</evidence>
<feature type="transmembrane region" description="Helical" evidence="10">
    <location>
        <begin position="122"/>
        <end position="143"/>
    </location>
</feature>
<dbReference type="InterPro" id="IPR013061">
    <property type="entry name" value="Trp/try_permease_CS"/>
</dbReference>
<dbReference type="RefSeq" id="WP_077314994.1">
    <property type="nucleotide sequence ID" value="NZ_AP024888.1"/>
</dbReference>
<reference evidence="11" key="1">
    <citation type="submission" date="2017-02" db="EMBL/GenBank/DDBJ databases">
        <authorList>
            <person name="Peterson S.W."/>
        </authorList>
    </citation>
    <scope>NUCLEOTIDE SEQUENCE [LARGE SCALE GENOMIC DNA]</scope>
    <source>
        <strain evidence="11">CECT 9027</strain>
    </source>
</reference>
<dbReference type="NCBIfam" id="TIGR00837">
    <property type="entry name" value="araaP"/>
    <property type="match status" value="1"/>
</dbReference>
<keyword evidence="9 10" id="KW-0472">Membrane</keyword>
<feature type="transmembrane region" description="Helical" evidence="10">
    <location>
        <begin position="307"/>
        <end position="327"/>
    </location>
</feature>
<evidence type="ECO:0000256" key="5">
    <source>
        <dbReference type="ARBA" id="ARBA00022519"/>
    </source>
</evidence>